<dbReference type="EMBL" id="JASAOG010000241">
    <property type="protein sequence ID" value="KAK0042418.1"/>
    <property type="molecule type" value="Genomic_DNA"/>
</dbReference>
<gene>
    <name evidence="1" type="ORF">Bpfe_028152</name>
</gene>
<accession>A0AAD8ATZ7</accession>
<evidence type="ECO:0000313" key="2">
    <source>
        <dbReference type="Proteomes" id="UP001233172"/>
    </source>
</evidence>
<protein>
    <submittedName>
        <fullName evidence="1">Uncharacterized protein</fullName>
    </submittedName>
</protein>
<organism evidence="1 2">
    <name type="scientific">Biomphalaria pfeifferi</name>
    <name type="common">Bloodfluke planorb</name>
    <name type="synonym">Freshwater snail</name>
    <dbReference type="NCBI Taxonomy" id="112525"/>
    <lineage>
        <taxon>Eukaryota</taxon>
        <taxon>Metazoa</taxon>
        <taxon>Spiralia</taxon>
        <taxon>Lophotrochozoa</taxon>
        <taxon>Mollusca</taxon>
        <taxon>Gastropoda</taxon>
        <taxon>Heterobranchia</taxon>
        <taxon>Euthyneura</taxon>
        <taxon>Panpulmonata</taxon>
        <taxon>Hygrophila</taxon>
        <taxon>Lymnaeoidea</taxon>
        <taxon>Planorbidae</taxon>
        <taxon>Biomphalaria</taxon>
    </lineage>
</organism>
<keyword evidence="2" id="KW-1185">Reference proteome</keyword>
<reference evidence="1" key="2">
    <citation type="submission" date="2023-04" db="EMBL/GenBank/DDBJ databases">
        <authorList>
            <person name="Bu L."/>
            <person name="Lu L."/>
            <person name="Laidemitt M.R."/>
            <person name="Zhang S.M."/>
            <person name="Mutuku M."/>
            <person name="Mkoji G."/>
            <person name="Steinauer M."/>
            <person name="Loker E.S."/>
        </authorList>
    </citation>
    <scope>NUCLEOTIDE SEQUENCE</scope>
    <source>
        <strain evidence="1">KasaAsao</strain>
        <tissue evidence="1">Whole Snail</tissue>
    </source>
</reference>
<evidence type="ECO:0000313" key="1">
    <source>
        <dbReference type="EMBL" id="KAK0042418.1"/>
    </source>
</evidence>
<proteinExistence type="predicted"/>
<name>A0AAD8ATZ7_BIOPF</name>
<sequence length="79" mass="9260">MSAFEAGRHCSVHCVPRFIRCQHEHNLREMGEGSREVPSLWLASASDEYRLKEQTTTRKLGYIWFDPLQCYSTRFKSHG</sequence>
<comment type="caution">
    <text evidence="1">The sequence shown here is derived from an EMBL/GenBank/DDBJ whole genome shotgun (WGS) entry which is preliminary data.</text>
</comment>
<dbReference type="Proteomes" id="UP001233172">
    <property type="component" value="Unassembled WGS sequence"/>
</dbReference>
<dbReference type="AlphaFoldDB" id="A0AAD8ATZ7"/>
<reference evidence="1" key="1">
    <citation type="journal article" date="2023" name="PLoS Negl. Trop. Dis.">
        <title>A genome sequence for Biomphalaria pfeifferi, the major vector snail for the human-infecting parasite Schistosoma mansoni.</title>
        <authorList>
            <person name="Bu L."/>
            <person name="Lu L."/>
            <person name="Laidemitt M.R."/>
            <person name="Zhang S.M."/>
            <person name="Mutuku M."/>
            <person name="Mkoji G."/>
            <person name="Steinauer M."/>
            <person name="Loker E.S."/>
        </authorList>
    </citation>
    <scope>NUCLEOTIDE SEQUENCE</scope>
    <source>
        <strain evidence="1">KasaAsao</strain>
    </source>
</reference>